<evidence type="ECO:0000313" key="1">
    <source>
        <dbReference type="EMBL" id="KAK5916026.1"/>
    </source>
</evidence>
<dbReference type="EMBL" id="JAULUE010002046">
    <property type="protein sequence ID" value="KAK5916026.1"/>
    <property type="molecule type" value="Genomic_DNA"/>
</dbReference>
<dbReference type="Proteomes" id="UP001335648">
    <property type="component" value="Unassembled WGS sequence"/>
</dbReference>
<keyword evidence="2" id="KW-1185">Reference proteome</keyword>
<proteinExistence type="predicted"/>
<accession>A0AAN8HHL0</accession>
<organism evidence="1 2">
    <name type="scientific">Champsocephalus esox</name>
    <name type="common">pike icefish</name>
    <dbReference type="NCBI Taxonomy" id="159716"/>
    <lineage>
        <taxon>Eukaryota</taxon>
        <taxon>Metazoa</taxon>
        <taxon>Chordata</taxon>
        <taxon>Craniata</taxon>
        <taxon>Vertebrata</taxon>
        <taxon>Euteleostomi</taxon>
        <taxon>Actinopterygii</taxon>
        <taxon>Neopterygii</taxon>
        <taxon>Teleostei</taxon>
        <taxon>Neoteleostei</taxon>
        <taxon>Acanthomorphata</taxon>
        <taxon>Eupercaria</taxon>
        <taxon>Perciformes</taxon>
        <taxon>Notothenioidei</taxon>
        <taxon>Channichthyidae</taxon>
        <taxon>Champsocephalus</taxon>
    </lineage>
</organism>
<sequence>MPWCYKFLCTGSLDLGNLDKSDVGDDQYTDLLSKVEAATDTTIQVLTEEILNCGYTGLISLEKKGEIIRAIVLHANLRLFPMLLQIKDGFNLYGLCNIMANYPDIRQPLCVPGVEMTADAEFIISVCQAEFRNGARQN</sequence>
<evidence type="ECO:0000313" key="2">
    <source>
        <dbReference type="Proteomes" id="UP001335648"/>
    </source>
</evidence>
<name>A0AAN8HHL0_9TELE</name>
<gene>
    <name evidence="1" type="ORF">CesoFtcFv8_001565</name>
</gene>
<protein>
    <submittedName>
        <fullName evidence="1">Uncharacterized protein</fullName>
    </submittedName>
</protein>
<dbReference type="AlphaFoldDB" id="A0AAN8HHL0"/>
<reference evidence="1 2" key="1">
    <citation type="journal article" date="2023" name="Mol. Biol. Evol.">
        <title>Genomics of Secondarily Temperate Adaptation in the Only Non-Antarctic Icefish.</title>
        <authorList>
            <person name="Rivera-Colon A.G."/>
            <person name="Rayamajhi N."/>
            <person name="Minhas B.F."/>
            <person name="Madrigal G."/>
            <person name="Bilyk K.T."/>
            <person name="Yoon V."/>
            <person name="Hune M."/>
            <person name="Gregory S."/>
            <person name="Cheng C.H.C."/>
            <person name="Catchen J.M."/>
        </authorList>
    </citation>
    <scope>NUCLEOTIDE SEQUENCE [LARGE SCALE GENOMIC DNA]</scope>
    <source>
        <strain evidence="1">JC2023a</strain>
    </source>
</reference>
<comment type="caution">
    <text evidence="1">The sequence shown here is derived from an EMBL/GenBank/DDBJ whole genome shotgun (WGS) entry which is preliminary data.</text>
</comment>